<comment type="similarity">
    <text evidence="2 7">Belongs to the FPP/GGPP synthase family.</text>
</comment>
<dbReference type="EMBL" id="CP003807">
    <property type="protein sequence ID" value="AGF49806.1"/>
    <property type="molecule type" value="Genomic_DNA"/>
</dbReference>
<proteinExistence type="inferred from homology"/>
<dbReference type="Pfam" id="PF00348">
    <property type="entry name" value="polyprenyl_synt"/>
    <property type="match status" value="1"/>
</dbReference>
<dbReference type="GO" id="GO:0004161">
    <property type="term" value="F:dimethylallyltranstransferase activity"/>
    <property type="evidence" value="ECO:0007669"/>
    <property type="project" value="UniProtKB-EC"/>
</dbReference>
<evidence type="ECO:0000256" key="1">
    <source>
        <dbReference type="ARBA" id="ARBA00001946"/>
    </source>
</evidence>
<dbReference type="RefSeq" id="WP_015238054.1">
    <property type="nucleotide sequence ID" value="NC_020285.1"/>
</dbReference>
<name>M1M0K7_9PROT</name>
<keyword evidence="5" id="KW-0460">Magnesium</keyword>
<dbReference type="HOGENOM" id="CLU_014015_0_1_4"/>
<dbReference type="InterPro" id="IPR000092">
    <property type="entry name" value="Polyprenyl_synt"/>
</dbReference>
<protein>
    <submittedName>
        <fullName evidence="8">Farnesyl diphosphate synthase</fullName>
        <ecNumber evidence="8">2.5.1.1</ecNumber>
    </submittedName>
</protein>
<dbReference type="AlphaFoldDB" id="M1M0K7"/>
<evidence type="ECO:0000256" key="5">
    <source>
        <dbReference type="ARBA" id="ARBA00022842"/>
    </source>
</evidence>
<dbReference type="PANTHER" id="PTHR43281:SF1">
    <property type="entry name" value="FARNESYL DIPHOSPHATE SYNTHASE"/>
    <property type="match status" value="1"/>
</dbReference>
<dbReference type="Gene3D" id="1.10.600.10">
    <property type="entry name" value="Farnesyl Diphosphate Synthase"/>
    <property type="match status" value="1"/>
</dbReference>
<keyword evidence="3 7" id="KW-0808">Transferase</keyword>
<sequence>MNKVNLSFSKWISDNLESINDNLSNILTNCNVESSTLQKAMQYSVLSGGKRIRALLVYASFIAANGCIAIDYETSFSVDNAAIAIELIHSYSLIHDDLPSMDNDCMRRGKPSTHVMFGEAIAILAGDSLQSLAFELLAGISISHEIKLNLIKNLALSAGYLGMTGGQAIDLTNIGNNLSYDELKNMHSMKTGAIIACSIKFGYILANSNQFIQCMLDKFAYYLGLIFQIVDDILDETGSDKQLGKTSGKDSKYNKPTYASMFGVIESRKMLDNLRNKAINIIRPIGLYNKRLLEMLDLIIYRDY</sequence>
<dbReference type="KEGG" id="kbt:BCUE_0627"/>
<dbReference type="PATRIC" id="fig|1208922.3.peg.360"/>
<evidence type="ECO:0000256" key="7">
    <source>
        <dbReference type="RuleBase" id="RU004466"/>
    </source>
</evidence>
<dbReference type="PANTHER" id="PTHR43281">
    <property type="entry name" value="FARNESYL DIPHOSPHATE SYNTHASE"/>
    <property type="match status" value="1"/>
</dbReference>
<dbReference type="EC" id="2.5.1.1" evidence="8"/>
<reference evidence="8 9" key="1">
    <citation type="journal article" date="2013" name="Genome Biol. Evol.">
        <title>Genome evolution and phylogenomic analysis of candidatus kinetoplastibacterium, the betaproteobacterial endosymbionts of strigomonas and angomonas.</title>
        <authorList>
            <person name="Alves J.M."/>
            <person name="Serrano M.G."/>
            <person name="Maia da Silva F."/>
            <person name="Voegtly L.J."/>
            <person name="Matveyev A.V."/>
            <person name="Teixeira M.M."/>
            <person name="Camargo E.P."/>
            <person name="Buck G.A."/>
        </authorList>
    </citation>
    <scope>NUCLEOTIDE SEQUENCE [LARGE SCALE GENOMIC DNA]</scope>
    <source>
        <strain evidence="8 9">TCC012E</strain>
    </source>
</reference>
<keyword evidence="9" id="KW-1185">Reference proteome</keyword>
<dbReference type="SFLD" id="SFLDS00005">
    <property type="entry name" value="Isoprenoid_Synthase_Type_I"/>
    <property type="match status" value="1"/>
</dbReference>
<gene>
    <name evidence="8" type="ORF">BCUE_0627</name>
</gene>
<dbReference type="GO" id="GO:0046872">
    <property type="term" value="F:metal ion binding"/>
    <property type="evidence" value="ECO:0007669"/>
    <property type="project" value="UniProtKB-KW"/>
</dbReference>
<evidence type="ECO:0000313" key="8">
    <source>
        <dbReference type="EMBL" id="AGF49806.1"/>
    </source>
</evidence>
<evidence type="ECO:0000256" key="2">
    <source>
        <dbReference type="ARBA" id="ARBA00006706"/>
    </source>
</evidence>
<dbReference type="GO" id="GO:0016114">
    <property type="term" value="P:terpenoid biosynthetic process"/>
    <property type="evidence" value="ECO:0007669"/>
    <property type="project" value="UniProtKB-ARBA"/>
</dbReference>
<organism evidence="8 9">
    <name type="scientific">Candidatus Kinetoplastidibacterium blastocrithidiae TCC012E</name>
    <dbReference type="NCBI Taxonomy" id="1208922"/>
    <lineage>
        <taxon>Bacteria</taxon>
        <taxon>Pseudomonadati</taxon>
        <taxon>Pseudomonadota</taxon>
        <taxon>Betaproteobacteria</taxon>
        <taxon>Candidatus Kinetoplastidibacterium</taxon>
    </lineage>
</organism>
<dbReference type="PROSITE" id="PS00444">
    <property type="entry name" value="POLYPRENYL_SYNTHASE_2"/>
    <property type="match status" value="1"/>
</dbReference>
<evidence type="ECO:0000256" key="3">
    <source>
        <dbReference type="ARBA" id="ARBA00022679"/>
    </source>
</evidence>
<dbReference type="InterPro" id="IPR008949">
    <property type="entry name" value="Isoprenoid_synthase_dom_sf"/>
</dbReference>
<dbReference type="NCBIfam" id="NF045485">
    <property type="entry name" value="FPPsyn"/>
    <property type="match status" value="1"/>
</dbReference>
<dbReference type="SFLD" id="SFLDG01017">
    <property type="entry name" value="Polyprenyl_Transferase_Like"/>
    <property type="match status" value="1"/>
</dbReference>
<comment type="cofactor">
    <cofactor evidence="1">
        <name>Mg(2+)</name>
        <dbReference type="ChEBI" id="CHEBI:18420"/>
    </cofactor>
</comment>
<evidence type="ECO:0000313" key="9">
    <source>
        <dbReference type="Proteomes" id="UP000011563"/>
    </source>
</evidence>
<dbReference type="GO" id="GO:0005737">
    <property type="term" value="C:cytoplasm"/>
    <property type="evidence" value="ECO:0007669"/>
    <property type="project" value="UniProtKB-ARBA"/>
</dbReference>
<evidence type="ECO:0000256" key="4">
    <source>
        <dbReference type="ARBA" id="ARBA00022723"/>
    </source>
</evidence>
<dbReference type="InterPro" id="IPR033749">
    <property type="entry name" value="Polyprenyl_synt_CS"/>
</dbReference>
<evidence type="ECO:0000256" key="6">
    <source>
        <dbReference type="ARBA" id="ARBA00023229"/>
    </source>
</evidence>
<dbReference type="Proteomes" id="UP000011563">
    <property type="component" value="Chromosome"/>
</dbReference>
<dbReference type="CDD" id="cd00685">
    <property type="entry name" value="Trans_IPPS_HT"/>
    <property type="match status" value="1"/>
</dbReference>
<accession>M1M0K7</accession>
<dbReference type="PROSITE" id="PS00723">
    <property type="entry name" value="POLYPRENYL_SYNTHASE_1"/>
    <property type="match status" value="1"/>
</dbReference>
<dbReference type="FunFam" id="1.10.600.10:FF:000001">
    <property type="entry name" value="Geranylgeranyl diphosphate synthase"/>
    <property type="match status" value="1"/>
</dbReference>
<keyword evidence="6" id="KW-0414">Isoprene biosynthesis</keyword>
<keyword evidence="4" id="KW-0479">Metal-binding</keyword>
<dbReference type="InterPro" id="IPR053378">
    <property type="entry name" value="Prenyl_diphosphate_synthase"/>
</dbReference>
<dbReference type="SUPFAM" id="SSF48576">
    <property type="entry name" value="Terpenoid synthases"/>
    <property type="match status" value="1"/>
</dbReference>